<evidence type="ECO:0000313" key="2">
    <source>
        <dbReference type="EMBL" id="GIJ68842.1"/>
    </source>
</evidence>
<dbReference type="EMBL" id="BOPH01000050">
    <property type="protein sequence ID" value="GIJ68842.1"/>
    <property type="molecule type" value="Genomic_DNA"/>
</dbReference>
<evidence type="ECO:0000256" key="1">
    <source>
        <dbReference type="SAM" id="MobiDB-lite"/>
    </source>
</evidence>
<feature type="region of interest" description="Disordered" evidence="1">
    <location>
        <begin position="30"/>
        <end position="83"/>
    </location>
</feature>
<accession>A0A8J3ZTR6</accession>
<gene>
    <name evidence="2" type="ORF">Voc01_037590</name>
</gene>
<dbReference type="Proteomes" id="UP000635606">
    <property type="component" value="Unassembled WGS sequence"/>
</dbReference>
<evidence type="ECO:0000313" key="3">
    <source>
        <dbReference type="Proteomes" id="UP000635606"/>
    </source>
</evidence>
<feature type="compositionally biased region" description="Pro residues" evidence="1">
    <location>
        <begin position="64"/>
        <end position="76"/>
    </location>
</feature>
<comment type="caution">
    <text evidence="2">The sequence shown here is derived from an EMBL/GenBank/DDBJ whole genome shotgun (WGS) entry which is preliminary data.</text>
</comment>
<dbReference type="AlphaFoldDB" id="A0A8J3ZTR6"/>
<reference evidence="2" key="1">
    <citation type="submission" date="2021-01" db="EMBL/GenBank/DDBJ databases">
        <title>Whole genome shotgun sequence of Virgisporangium ochraceum NBRC 16418.</title>
        <authorList>
            <person name="Komaki H."/>
            <person name="Tamura T."/>
        </authorList>
    </citation>
    <scope>NUCLEOTIDE SEQUENCE</scope>
    <source>
        <strain evidence="2">NBRC 16418</strain>
    </source>
</reference>
<organism evidence="2 3">
    <name type="scientific">Virgisporangium ochraceum</name>
    <dbReference type="NCBI Taxonomy" id="65505"/>
    <lineage>
        <taxon>Bacteria</taxon>
        <taxon>Bacillati</taxon>
        <taxon>Actinomycetota</taxon>
        <taxon>Actinomycetes</taxon>
        <taxon>Micromonosporales</taxon>
        <taxon>Micromonosporaceae</taxon>
        <taxon>Virgisporangium</taxon>
    </lineage>
</organism>
<sequence>MSVAFRSLGMSGIVSADHPQWIRLETVWISPRHTPDLPTDTTVQACESHSRRRERDVNRNKPRANPPPTGSPPNQPPARGGRRVLKCRCGGLYIDPDAHHDAFGHRPEPVAA</sequence>
<proteinExistence type="predicted"/>
<name>A0A8J3ZTR6_9ACTN</name>
<protein>
    <submittedName>
        <fullName evidence="2">Uncharacterized protein</fullName>
    </submittedName>
</protein>
<keyword evidence="3" id="KW-1185">Reference proteome</keyword>